<dbReference type="EMBL" id="LXQA010139968">
    <property type="protein sequence ID" value="MCI24172.1"/>
    <property type="molecule type" value="Genomic_DNA"/>
</dbReference>
<accession>A0A392QJY9</accession>
<evidence type="ECO:0000313" key="1">
    <source>
        <dbReference type="EMBL" id="MCI24172.1"/>
    </source>
</evidence>
<name>A0A392QJY9_9FABA</name>
<proteinExistence type="predicted"/>
<sequence>MSLLVFEWRLAFLYKFEMSACARAPSVVEACLPVLIRSGKFLSPEVLEVVCHVIRLITNTIRTLPISVSCRAAIFVLAWLLGEMPRFEFPRRGLILPLVPRHSSLHQVVVRYVKMVL</sequence>
<reference evidence="1 2" key="1">
    <citation type="journal article" date="2018" name="Front. Plant Sci.">
        <title>Red Clover (Trifolium pratense) and Zigzag Clover (T. medium) - A Picture of Genomic Similarities and Differences.</title>
        <authorList>
            <person name="Dluhosova J."/>
            <person name="Istvanek J."/>
            <person name="Nedelnik J."/>
            <person name="Repkova J."/>
        </authorList>
    </citation>
    <scope>NUCLEOTIDE SEQUENCE [LARGE SCALE GENOMIC DNA]</scope>
    <source>
        <strain evidence="2">cv. 10/8</strain>
        <tissue evidence="1">Leaf</tissue>
    </source>
</reference>
<comment type="caution">
    <text evidence="1">The sequence shown here is derived from an EMBL/GenBank/DDBJ whole genome shotgun (WGS) entry which is preliminary data.</text>
</comment>
<dbReference type="Proteomes" id="UP000265520">
    <property type="component" value="Unassembled WGS sequence"/>
</dbReference>
<evidence type="ECO:0000313" key="2">
    <source>
        <dbReference type="Proteomes" id="UP000265520"/>
    </source>
</evidence>
<organism evidence="1 2">
    <name type="scientific">Trifolium medium</name>
    <dbReference type="NCBI Taxonomy" id="97028"/>
    <lineage>
        <taxon>Eukaryota</taxon>
        <taxon>Viridiplantae</taxon>
        <taxon>Streptophyta</taxon>
        <taxon>Embryophyta</taxon>
        <taxon>Tracheophyta</taxon>
        <taxon>Spermatophyta</taxon>
        <taxon>Magnoliopsida</taxon>
        <taxon>eudicotyledons</taxon>
        <taxon>Gunneridae</taxon>
        <taxon>Pentapetalae</taxon>
        <taxon>rosids</taxon>
        <taxon>fabids</taxon>
        <taxon>Fabales</taxon>
        <taxon>Fabaceae</taxon>
        <taxon>Papilionoideae</taxon>
        <taxon>50 kb inversion clade</taxon>
        <taxon>NPAAA clade</taxon>
        <taxon>Hologalegina</taxon>
        <taxon>IRL clade</taxon>
        <taxon>Trifolieae</taxon>
        <taxon>Trifolium</taxon>
    </lineage>
</organism>
<keyword evidence="2" id="KW-1185">Reference proteome</keyword>
<protein>
    <submittedName>
        <fullName evidence="1">Uncharacterized protein</fullName>
    </submittedName>
</protein>
<dbReference type="AlphaFoldDB" id="A0A392QJY9"/>